<accession>A0ABS4BIX4</accession>
<dbReference type="InterPro" id="IPR017871">
    <property type="entry name" value="ABC_transporter-like_CS"/>
</dbReference>
<evidence type="ECO:0000256" key="1">
    <source>
        <dbReference type="ARBA" id="ARBA00004417"/>
    </source>
</evidence>
<evidence type="ECO:0000259" key="6">
    <source>
        <dbReference type="PROSITE" id="PS50893"/>
    </source>
</evidence>
<dbReference type="Gene3D" id="3.40.50.300">
    <property type="entry name" value="P-loop containing nucleotide triphosphate hydrolases"/>
    <property type="match status" value="1"/>
</dbReference>
<protein>
    <submittedName>
        <fullName evidence="7">ABC transporter ATP-binding protein</fullName>
    </submittedName>
</protein>
<evidence type="ECO:0000256" key="4">
    <source>
        <dbReference type="ARBA" id="ARBA00022741"/>
    </source>
</evidence>
<evidence type="ECO:0000313" key="8">
    <source>
        <dbReference type="Proteomes" id="UP000678276"/>
    </source>
</evidence>
<dbReference type="Pfam" id="PF00005">
    <property type="entry name" value="ABC_tran"/>
    <property type="match status" value="1"/>
</dbReference>
<dbReference type="InterPro" id="IPR003439">
    <property type="entry name" value="ABC_transporter-like_ATP-bd"/>
</dbReference>
<dbReference type="CDD" id="cd03257">
    <property type="entry name" value="ABC_NikE_OppD_transporters"/>
    <property type="match status" value="1"/>
</dbReference>
<gene>
    <name evidence="7" type="ORF">J6595_09960</name>
</gene>
<keyword evidence="3" id="KW-0813">Transport</keyword>
<dbReference type="PANTHER" id="PTHR43776:SF7">
    <property type="entry name" value="D,D-DIPEPTIDE TRANSPORT ATP-BINDING PROTEIN DDPF-RELATED"/>
    <property type="match status" value="1"/>
</dbReference>
<comment type="similarity">
    <text evidence="2">Belongs to the ABC transporter superfamily.</text>
</comment>
<dbReference type="InterPro" id="IPR013563">
    <property type="entry name" value="Oligopep_ABC_C"/>
</dbReference>
<evidence type="ECO:0000256" key="5">
    <source>
        <dbReference type="ARBA" id="ARBA00022840"/>
    </source>
</evidence>
<reference evidence="7 8" key="1">
    <citation type="submission" date="2021-04" db="EMBL/GenBank/DDBJ databases">
        <title>Whole genome sequence of Jiella sp. KSK16Y-1.</title>
        <authorList>
            <person name="Tuo L."/>
        </authorList>
    </citation>
    <scope>NUCLEOTIDE SEQUENCE [LARGE SCALE GENOMIC DNA]</scope>
    <source>
        <strain evidence="7 8">KSK16Y-1</strain>
    </source>
</reference>
<dbReference type="EMBL" id="JAGJCF010000005">
    <property type="protein sequence ID" value="MBP0615905.1"/>
    <property type="molecule type" value="Genomic_DNA"/>
</dbReference>
<evidence type="ECO:0000256" key="3">
    <source>
        <dbReference type="ARBA" id="ARBA00022448"/>
    </source>
</evidence>
<dbReference type="RefSeq" id="WP_209594319.1">
    <property type="nucleotide sequence ID" value="NZ_JAGJCF010000005.1"/>
</dbReference>
<dbReference type="Proteomes" id="UP000678276">
    <property type="component" value="Unassembled WGS sequence"/>
</dbReference>
<dbReference type="PANTHER" id="PTHR43776">
    <property type="entry name" value="TRANSPORT ATP-BINDING PROTEIN"/>
    <property type="match status" value="1"/>
</dbReference>
<organism evidence="7 8">
    <name type="scientific">Jiella mangrovi</name>
    <dbReference type="NCBI Taxonomy" id="2821407"/>
    <lineage>
        <taxon>Bacteria</taxon>
        <taxon>Pseudomonadati</taxon>
        <taxon>Pseudomonadota</taxon>
        <taxon>Alphaproteobacteria</taxon>
        <taxon>Hyphomicrobiales</taxon>
        <taxon>Aurantimonadaceae</taxon>
        <taxon>Jiella</taxon>
    </lineage>
</organism>
<feature type="domain" description="ABC transporter" evidence="6">
    <location>
        <begin position="4"/>
        <end position="260"/>
    </location>
</feature>
<comment type="caution">
    <text evidence="7">The sequence shown here is derived from an EMBL/GenBank/DDBJ whole genome shotgun (WGS) entry which is preliminary data.</text>
</comment>
<dbReference type="PROSITE" id="PS00211">
    <property type="entry name" value="ABC_TRANSPORTER_1"/>
    <property type="match status" value="1"/>
</dbReference>
<dbReference type="InterPro" id="IPR027417">
    <property type="entry name" value="P-loop_NTPase"/>
</dbReference>
<keyword evidence="5 7" id="KW-0067">ATP-binding</keyword>
<dbReference type="GO" id="GO:0005524">
    <property type="term" value="F:ATP binding"/>
    <property type="evidence" value="ECO:0007669"/>
    <property type="project" value="UniProtKB-KW"/>
</dbReference>
<name>A0ABS4BIX4_9HYPH</name>
<dbReference type="SMART" id="SM00382">
    <property type="entry name" value="AAA"/>
    <property type="match status" value="1"/>
</dbReference>
<keyword evidence="8" id="KW-1185">Reference proteome</keyword>
<dbReference type="SUPFAM" id="SSF52540">
    <property type="entry name" value="P-loop containing nucleoside triphosphate hydrolases"/>
    <property type="match status" value="1"/>
</dbReference>
<sequence>MPLLEVKDLVVRYPSGTIFDRLKGAPGEVTVLDGVSIAVEAGETLGLVGESGSGKTTLGRAIAGLAPLSGGKIALAGDTVTSRRDRAWKTLRRNVGFMFQDPVAALDPRMRLSSAITEPLAVDAGLLHPISGRKRRRRARELLAEVGLTSDFADRFPHQVSGGQARRVTVARALAMRPKLVIADEPTAGLDLSVQGELLNLLNAIQAADDISFLFITHNLAVARHVTHRVAVMYLGRIVETAPTKTLFSDPAHPYTHALLNAHSPGKPATRLKGEAPSLKIRPTGCEFHTRCPIARDICRREAPPARELGASHTVRCHFPRGHEDLHVEREAKAA</sequence>
<comment type="subcellular location">
    <subcellularLocation>
        <location evidence="1">Cell inner membrane</location>
        <topology evidence="1">Peripheral membrane protein</topology>
    </subcellularLocation>
</comment>
<dbReference type="PROSITE" id="PS50893">
    <property type="entry name" value="ABC_TRANSPORTER_2"/>
    <property type="match status" value="1"/>
</dbReference>
<dbReference type="NCBIfam" id="TIGR01727">
    <property type="entry name" value="oligo_HPY"/>
    <property type="match status" value="1"/>
</dbReference>
<evidence type="ECO:0000313" key="7">
    <source>
        <dbReference type="EMBL" id="MBP0615905.1"/>
    </source>
</evidence>
<dbReference type="InterPro" id="IPR050319">
    <property type="entry name" value="ABC_transp_ATP-bind"/>
</dbReference>
<evidence type="ECO:0000256" key="2">
    <source>
        <dbReference type="ARBA" id="ARBA00005417"/>
    </source>
</evidence>
<keyword evidence="4" id="KW-0547">Nucleotide-binding</keyword>
<proteinExistence type="inferred from homology"/>
<dbReference type="Pfam" id="PF08352">
    <property type="entry name" value="oligo_HPY"/>
    <property type="match status" value="1"/>
</dbReference>
<dbReference type="InterPro" id="IPR003593">
    <property type="entry name" value="AAA+_ATPase"/>
</dbReference>